<evidence type="ECO:0000313" key="4">
    <source>
        <dbReference type="Proteomes" id="UP000504640"/>
    </source>
</evidence>
<dbReference type="GO" id="GO:0009306">
    <property type="term" value="P:protein secretion"/>
    <property type="evidence" value="ECO:0007669"/>
    <property type="project" value="TreeGrafter"/>
</dbReference>
<keyword evidence="1 2" id="KW-0175">Coiled coil</keyword>
<evidence type="ECO:0000256" key="1">
    <source>
        <dbReference type="ARBA" id="ARBA00023054"/>
    </source>
</evidence>
<keyword evidence="4" id="KW-1185">Reference proteome</keyword>
<gene>
    <name evidence="5" type="primary">LOC116548419</name>
</gene>
<dbReference type="GO" id="GO:0005789">
    <property type="term" value="C:endoplasmic reticulum membrane"/>
    <property type="evidence" value="ECO:0007669"/>
    <property type="project" value="TreeGrafter"/>
</dbReference>
<dbReference type="InterPro" id="IPR051500">
    <property type="entry name" value="cTAGE_MIA/OTOR"/>
</dbReference>
<protein>
    <submittedName>
        <fullName evidence="5">Transport and Golgi organization protein 1 homolog</fullName>
    </submittedName>
</protein>
<name>A0A6J3HI59_SAPAP</name>
<dbReference type="GO" id="GO:0070971">
    <property type="term" value="C:endoplasmic reticulum exit site"/>
    <property type="evidence" value="ECO:0007669"/>
    <property type="project" value="TreeGrafter"/>
</dbReference>
<feature type="non-terminal residue" evidence="5">
    <location>
        <position position="102"/>
    </location>
</feature>
<sequence>LKKKKEQLQQEIEDWSKLHAELSEQIKSFEKSQKDLEVALTHKDDNINALTNRITQLNQLECESESEDQNKGGNDSDELANGEVAGKISLKEDGPLFPSYLQ</sequence>
<dbReference type="GO" id="GO:0006888">
    <property type="term" value="P:endoplasmic reticulum to Golgi vesicle-mediated transport"/>
    <property type="evidence" value="ECO:0007669"/>
    <property type="project" value="TreeGrafter"/>
</dbReference>
<dbReference type="AlphaFoldDB" id="A0A6J3HI59"/>
<feature type="region of interest" description="Disordered" evidence="3">
    <location>
        <begin position="60"/>
        <end position="102"/>
    </location>
</feature>
<dbReference type="RefSeq" id="XP_032129776.1">
    <property type="nucleotide sequence ID" value="XM_032273885.1"/>
</dbReference>
<dbReference type="Proteomes" id="UP000504640">
    <property type="component" value="Unplaced"/>
</dbReference>
<evidence type="ECO:0000313" key="5">
    <source>
        <dbReference type="RefSeq" id="XP_032129776.1"/>
    </source>
</evidence>
<proteinExistence type="predicted"/>
<dbReference type="PANTHER" id="PTHR23158:SF54">
    <property type="entry name" value="TRANSPORT AND GOLGI ORGANIZATION PROTEIN 1 HOMOLOG"/>
    <property type="match status" value="1"/>
</dbReference>
<dbReference type="GO" id="GO:0035459">
    <property type="term" value="P:vesicle cargo loading"/>
    <property type="evidence" value="ECO:0007669"/>
    <property type="project" value="TreeGrafter"/>
</dbReference>
<feature type="coiled-coil region" evidence="2">
    <location>
        <begin position="5"/>
        <end position="39"/>
    </location>
</feature>
<evidence type="ECO:0000256" key="2">
    <source>
        <dbReference type="SAM" id="Coils"/>
    </source>
</evidence>
<reference evidence="5" key="1">
    <citation type="submission" date="2025-08" db="UniProtKB">
        <authorList>
            <consortium name="RefSeq"/>
        </authorList>
    </citation>
    <scope>IDENTIFICATION</scope>
    <source>
        <tissue evidence="5">Blood</tissue>
    </source>
</reference>
<feature type="non-terminal residue" evidence="5">
    <location>
        <position position="1"/>
    </location>
</feature>
<evidence type="ECO:0000256" key="3">
    <source>
        <dbReference type="SAM" id="MobiDB-lite"/>
    </source>
</evidence>
<dbReference type="PANTHER" id="PTHR23158">
    <property type="entry name" value="MELANOMA INHIBITORY ACTIVITY-RELATED"/>
    <property type="match status" value="1"/>
</dbReference>
<accession>A0A6J3HI59</accession>
<organism evidence="4 5">
    <name type="scientific">Sapajus apella</name>
    <name type="common">Brown-capped capuchin</name>
    <name type="synonym">Cebus apella</name>
    <dbReference type="NCBI Taxonomy" id="9515"/>
    <lineage>
        <taxon>Eukaryota</taxon>
        <taxon>Metazoa</taxon>
        <taxon>Chordata</taxon>
        <taxon>Craniata</taxon>
        <taxon>Vertebrata</taxon>
        <taxon>Euteleostomi</taxon>
        <taxon>Mammalia</taxon>
        <taxon>Eutheria</taxon>
        <taxon>Euarchontoglires</taxon>
        <taxon>Primates</taxon>
        <taxon>Haplorrhini</taxon>
        <taxon>Platyrrhini</taxon>
        <taxon>Cebidae</taxon>
        <taxon>Cebinae</taxon>
        <taxon>Sapajus</taxon>
    </lineage>
</organism>
<dbReference type="GeneID" id="116548419"/>